<accession>A0AAV4PG26</accession>
<gene>
    <name evidence="2" type="ORF">CDAR_178621</name>
</gene>
<evidence type="ECO:0000256" key="1">
    <source>
        <dbReference type="SAM" id="MobiDB-lite"/>
    </source>
</evidence>
<comment type="caution">
    <text evidence="2">The sequence shown here is derived from an EMBL/GenBank/DDBJ whole genome shotgun (WGS) entry which is preliminary data.</text>
</comment>
<name>A0AAV4PG26_9ARAC</name>
<evidence type="ECO:0000313" key="3">
    <source>
        <dbReference type="Proteomes" id="UP001054837"/>
    </source>
</evidence>
<feature type="compositionally biased region" description="Basic and acidic residues" evidence="1">
    <location>
        <begin position="1"/>
        <end position="19"/>
    </location>
</feature>
<proteinExistence type="predicted"/>
<dbReference type="EMBL" id="BPLQ01002703">
    <property type="protein sequence ID" value="GIX95121.1"/>
    <property type="molecule type" value="Genomic_DNA"/>
</dbReference>
<dbReference type="Proteomes" id="UP001054837">
    <property type="component" value="Unassembled WGS sequence"/>
</dbReference>
<keyword evidence="3" id="KW-1185">Reference proteome</keyword>
<evidence type="ECO:0000313" key="2">
    <source>
        <dbReference type="EMBL" id="GIX95121.1"/>
    </source>
</evidence>
<dbReference type="AlphaFoldDB" id="A0AAV4PG26"/>
<organism evidence="2 3">
    <name type="scientific">Caerostris darwini</name>
    <dbReference type="NCBI Taxonomy" id="1538125"/>
    <lineage>
        <taxon>Eukaryota</taxon>
        <taxon>Metazoa</taxon>
        <taxon>Ecdysozoa</taxon>
        <taxon>Arthropoda</taxon>
        <taxon>Chelicerata</taxon>
        <taxon>Arachnida</taxon>
        <taxon>Araneae</taxon>
        <taxon>Araneomorphae</taxon>
        <taxon>Entelegynae</taxon>
        <taxon>Araneoidea</taxon>
        <taxon>Araneidae</taxon>
        <taxon>Caerostris</taxon>
    </lineage>
</organism>
<feature type="region of interest" description="Disordered" evidence="1">
    <location>
        <begin position="1"/>
        <end position="20"/>
    </location>
</feature>
<sequence length="88" mass="9898">MAEKTTSAFRRDEETDRRGQGCHQGNAIALLYLAKYEMNQPVIGVRKFSVFSFRQTAPDIWGRRGEWAVQVVCTADNRNASFNNGASV</sequence>
<protein>
    <submittedName>
        <fullName evidence="2">Uncharacterized protein</fullName>
    </submittedName>
</protein>
<reference evidence="2 3" key="1">
    <citation type="submission" date="2021-06" db="EMBL/GenBank/DDBJ databases">
        <title>Caerostris darwini draft genome.</title>
        <authorList>
            <person name="Kono N."/>
            <person name="Arakawa K."/>
        </authorList>
    </citation>
    <scope>NUCLEOTIDE SEQUENCE [LARGE SCALE GENOMIC DNA]</scope>
</reference>